<dbReference type="InterPro" id="IPR028051">
    <property type="entry name" value="CheX-like_dom"/>
</dbReference>
<proteinExistence type="predicted"/>
<dbReference type="STRING" id="1123349.SAMN02744037_02757"/>
<dbReference type="InterPro" id="IPR038756">
    <property type="entry name" value="CheX-like"/>
</dbReference>
<dbReference type="OrthoDB" id="9788100at2"/>
<dbReference type="RefSeq" id="WP_072891014.1">
    <property type="nucleotide sequence ID" value="NZ_FRAE01000127.1"/>
</dbReference>
<dbReference type="EMBL" id="FRAE01000127">
    <property type="protein sequence ID" value="SHK65687.1"/>
    <property type="molecule type" value="Genomic_DNA"/>
</dbReference>
<sequence>MKKEYLNSILESTKSVIDMVCQEDIKKGAPYIKNNPYSMNDISVNIGITGELKGQFVLSLTEDAVKYIASQMMGGMEISDIEMGKSAIGELSNMIMGNAGTKLSELNKTIDITPPMIIEGKVSISNPHQTISLPFKTKNNMELEVNISIVEV</sequence>
<reference evidence="4" key="1">
    <citation type="submission" date="2016-11" db="EMBL/GenBank/DDBJ databases">
        <authorList>
            <person name="Varghese N."/>
            <person name="Submissions S."/>
        </authorList>
    </citation>
    <scope>NUCLEOTIDE SEQUENCE [LARGE SCALE GENOMIC DNA]</scope>
    <source>
        <strain evidence="4">DSM 15518</strain>
    </source>
</reference>
<dbReference type="PANTHER" id="PTHR39452">
    <property type="entry name" value="CHEY-P PHOSPHATASE CHEX"/>
    <property type="match status" value="1"/>
</dbReference>
<dbReference type="AlphaFoldDB" id="A0A1M6U926"/>
<evidence type="ECO:0000256" key="1">
    <source>
        <dbReference type="ARBA" id="ARBA00022500"/>
    </source>
</evidence>
<dbReference type="GO" id="GO:0006935">
    <property type="term" value="P:chemotaxis"/>
    <property type="evidence" value="ECO:0007669"/>
    <property type="project" value="UniProtKB-KW"/>
</dbReference>
<dbReference type="SUPFAM" id="SSF103039">
    <property type="entry name" value="CheC-like"/>
    <property type="match status" value="1"/>
</dbReference>
<accession>A0A1M6U926</accession>
<evidence type="ECO:0000313" key="3">
    <source>
        <dbReference type="EMBL" id="SHK65687.1"/>
    </source>
</evidence>
<dbReference type="Gene3D" id="3.40.1550.10">
    <property type="entry name" value="CheC-like"/>
    <property type="match status" value="1"/>
</dbReference>
<dbReference type="PANTHER" id="PTHR39452:SF1">
    <property type="entry name" value="CHEY-P PHOSPHATASE CHEX"/>
    <property type="match status" value="1"/>
</dbReference>
<keyword evidence="1" id="KW-0145">Chemotaxis</keyword>
<dbReference type="Proteomes" id="UP000242497">
    <property type="component" value="Unassembled WGS sequence"/>
</dbReference>
<dbReference type="Pfam" id="PF13690">
    <property type="entry name" value="CheX"/>
    <property type="match status" value="1"/>
</dbReference>
<name>A0A1M6U926_9FIRM</name>
<organism evidence="3 4">
    <name type="scientific">Tepidibacter formicigenes DSM 15518</name>
    <dbReference type="NCBI Taxonomy" id="1123349"/>
    <lineage>
        <taxon>Bacteria</taxon>
        <taxon>Bacillati</taxon>
        <taxon>Bacillota</taxon>
        <taxon>Clostridia</taxon>
        <taxon>Peptostreptococcales</taxon>
        <taxon>Peptostreptococcaceae</taxon>
        <taxon>Tepidibacter</taxon>
    </lineage>
</organism>
<gene>
    <name evidence="3" type="ORF">SAMN02744037_02757</name>
</gene>
<evidence type="ECO:0000259" key="2">
    <source>
        <dbReference type="Pfam" id="PF13690"/>
    </source>
</evidence>
<feature type="domain" description="Chemotaxis phosphatase CheX-like" evidence="2">
    <location>
        <begin position="42"/>
        <end position="129"/>
    </location>
</feature>
<dbReference type="InterPro" id="IPR028976">
    <property type="entry name" value="CheC-like_sf"/>
</dbReference>
<evidence type="ECO:0000313" key="4">
    <source>
        <dbReference type="Proteomes" id="UP000242497"/>
    </source>
</evidence>
<keyword evidence="4" id="KW-1185">Reference proteome</keyword>
<protein>
    <submittedName>
        <fullName evidence="3">Chemotaxis protein CheX</fullName>
    </submittedName>
</protein>
<dbReference type="CDD" id="cd17906">
    <property type="entry name" value="CheX"/>
    <property type="match status" value="1"/>
</dbReference>